<evidence type="ECO:0000313" key="1">
    <source>
        <dbReference type="EMBL" id="KAH6868904.1"/>
    </source>
</evidence>
<dbReference type="InterPro" id="IPR038071">
    <property type="entry name" value="UROD/MetE-like_sf"/>
</dbReference>
<keyword evidence="2" id="KW-1185">Reference proteome</keyword>
<dbReference type="SUPFAM" id="SSF51726">
    <property type="entry name" value="UROD/MetE-like"/>
    <property type="match status" value="1"/>
</dbReference>
<dbReference type="OrthoDB" id="5422863at2759"/>
<gene>
    <name evidence="1" type="ORF">B0T10DRAFT_419179</name>
</gene>
<comment type="caution">
    <text evidence="1">The sequence shown here is derived from an EMBL/GenBank/DDBJ whole genome shotgun (WGS) entry which is preliminary data.</text>
</comment>
<reference evidence="1 2" key="1">
    <citation type="journal article" date="2021" name="Nat. Commun.">
        <title>Genetic determinants of endophytism in the Arabidopsis root mycobiome.</title>
        <authorList>
            <person name="Mesny F."/>
            <person name="Miyauchi S."/>
            <person name="Thiergart T."/>
            <person name="Pickel B."/>
            <person name="Atanasova L."/>
            <person name="Karlsson M."/>
            <person name="Huettel B."/>
            <person name="Barry K.W."/>
            <person name="Haridas S."/>
            <person name="Chen C."/>
            <person name="Bauer D."/>
            <person name="Andreopoulos W."/>
            <person name="Pangilinan J."/>
            <person name="LaButti K."/>
            <person name="Riley R."/>
            <person name="Lipzen A."/>
            <person name="Clum A."/>
            <person name="Drula E."/>
            <person name="Henrissat B."/>
            <person name="Kohler A."/>
            <person name="Grigoriev I.V."/>
            <person name="Martin F.M."/>
            <person name="Hacquard S."/>
        </authorList>
    </citation>
    <scope>NUCLEOTIDE SEQUENCE [LARGE SCALE GENOMIC DNA]</scope>
    <source>
        <strain evidence="1 2">MPI-CAGE-CH-0241</strain>
    </source>
</reference>
<organism evidence="1 2">
    <name type="scientific">Thelonectria olida</name>
    <dbReference type="NCBI Taxonomy" id="1576542"/>
    <lineage>
        <taxon>Eukaryota</taxon>
        <taxon>Fungi</taxon>
        <taxon>Dikarya</taxon>
        <taxon>Ascomycota</taxon>
        <taxon>Pezizomycotina</taxon>
        <taxon>Sordariomycetes</taxon>
        <taxon>Hypocreomycetidae</taxon>
        <taxon>Hypocreales</taxon>
        <taxon>Nectriaceae</taxon>
        <taxon>Thelonectria</taxon>
    </lineage>
</organism>
<name>A0A9P8VPP9_9HYPO</name>
<dbReference type="Proteomes" id="UP000777438">
    <property type="component" value="Unassembled WGS sequence"/>
</dbReference>
<sequence length="299" mass="33883">MRSGFVDNAPATKTDFTDEQLAQGQREVEETDLKTGYDEAAIESYSVFRQLKADGIIEQDVKFQVSLPTIANVVGLLIEEDFRPLVEFIYEKALFKALQTIQDVIPHEDLAIQIDLGMDMAYWEGTVFKPWFSDRRYVIDYIGRMISCVHRDVDLGLHYCYGDMEHKHFVEPTSLRSITDLHRQIAELNLRSIQWIHCPVPLSAMGNLEDFFAPLSTLGRHLDQTKLYLGLVHPHDLEGTKTRIAAAEKVIAEFGVATECGWGRITRPGDLQSIMDICREVSGCSVTKGNEVRETRSEG</sequence>
<proteinExistence type="predicted"/>
<protein>
    <submittedName>
        <fullName evidence="1">Uncharacterized protein</fullName>
    </submittedName>
</protein>
<evidence type="ECO:0000313" key="2">
    <source>
        <dbReference type="Proteomes" id="UP000777438"/>
    </source>
</evidence>
<dbReference type="EMBL" id="JAGPYM010000085">
    <property type="protein sequence ID" value="KAH6868904.1"/>
    <property type="molecule type" value="Genomic_DNA"/>
</dbReference>
<accession>A0A9P8VPP9</accession>
<dbReference type="AlphaFoldDB" id="A0A9P8VPP9"/>
<dbReference type="Gene3D" id="3.20.20.210">
    <property type="match status" value="1"/>
</dbReference>